<comment type="pathway">
    <text evidence="1">Amino-acid biosynthesis; L-asparagine biosynthesis; L-asparagine from L-aspartate (L-Gln route): step 1/1.</text>
</comment>
<dbReference type="EMBL" id="JAXIVU010000008">
    <property type="protein sequence ID" value="MDY7219413.1"/>
    <property type="molecule type" value="Genomic_DNA"/>
</dbReference>
<evidence type="ECO:0000256" key="4">
    <source>
        <dbReference type="ARBA" id="ARBA00022741"/>
    </source>
</evidence>
<protein>
    <recommendedName>
        <fullName evidence="3">asparagine synthase (glutamine-hydrolyzing)</fullName>
        <ecNumber evidence="3">6.3.5.4</ecNumber>
    </recommendedName>
</protein>
<dbReference type="SUPFAM" id="SSF56235">
    <property type="entry name" value="N-terminal nucleophile aminohydrolases (Ntn hydrolases)"/>
    <property type="match status" value="1"/>
</dbReference>
<dbReference type="Gene3D" id="3.40.50.620">
    <property type="entry name" value="HUPs"/>
    <property type="match status" value="1"/>
</dbReference>
<dbReference type="EC" id="6.3.5.4" evidence="3"/>
<evidence type="ECO:0000256" key="1">
    <source>
        <dbReference type="ARBA" id="ARBA00005187"/>
    </source>
</evidence>
<organism evidence="9 10">
    <name type="scientific">Denitrificimonas halotolerans</name>
    <dbReference type="NCBI Taxonomy" id="3098930"/>
    <lineage>
        <taxon>Bacteria</taxon>
        <taxon>Pseudomonadati</taxon>
        <taxon>Pseudomonadota</taxon>
        <taxon>Gammaproteobacteria</taxon>
        <taxon>Pseudomonadales</taxon>
        <taxon>Pseudomonadaceae</taxon>
        <taxon>Denitrificimonas</taxon>
    </lineage>
</organism>
<dbReference type="Pfam" id="PF00733">
    <property type="entry name" value="Asn_synthase"/>
    <property type="match status" value="1"/>
</dbReference>
<accession>A0ABU5GR07</accession>
<comment type="caution">
    <text evidence="9">The sequence shown here is derived from an EMBL/GenBank/DDBJ whole genome shotgun (WGS) entry which is preliminary data.</text>
</comment>
<evidence type="ECO:0000256" key="3">
    <source>
        <dbReference type="ARBA" id="ARBA00012737"/>
    </source>
</evidence>
<dbReference type="SUPFAM" id="SSF52402">
    <property type="entry name" value="Adenine nucleotide alpha hydrolases-like"/>
    <property type="match status" value="1"/>
</dbReference>
<evidence type="ECO:0000313" key="9">
    <source>
        <dbReference type="EMBL" id="MDY7219413.1"/>
    </source>
</evidence>
<keyword evidence="9" id="KW-0436">Ligase</keyword>
<comment type="similarity">
    <text evidence="2">Belongs to the asparagine synthetase family.</text>
</comment>
<dbReference type="Pfam" id="PF13537">
    <property type="entry name" value="GATase_7"/>
    <property type="match status" value="1"/>
</dbReference>
<name>A0ABU5GR07_9GAMM</name>
<evidence type="ECO:0000256" key="6">
    <source>
        <dbReference type="ARBA" id="ARBA00022962"/>
    </source>
</evidence>
<evidence type="ECO:0000259" key="8">
    <source>
        <dbReference type="PROSITE" id="PS51278"/>
    </source>
</evidence>
<proteinExistence type="inferred from homology"/>
<sequence length="624" mass="72226">MSGLLGLVDHTKSISTDIFREMLASMKHRGPDGEGVESFSHDACSILLGHKRLSILDLSSKGHQPMVYEDLAIIHGGKIYNFKEIQQELIENGYEFKSDSDTEVILKAYHCWGVKSIDKFRGMFAFAIYDFHKQEITVFRDRVGVKPLYYFITDTEFIFSSELKPFLKCSAFDKSIDYESVSSYLYFGYIHAPRTIFKAAKKLLPGHYLKFDLVSRNIKLERYWNVKDYYSEIKMKSEDYLNELENIIIESFKLRKVSNVPIGAFLSGGIDSSLVAAILQKNSNTPINTFTIGFEDEKYDESGHAKKIANYLGTNHTERICKKEDALEIIKILPKTFDEPFGDSSAIPTILASKLAKEKVSVVLSGDGGDELFCGYLGYTLMEKRFPFIHKFPFKNLILKIIDLIPIPLVFLNRINEKFYTKFMRFKSVLEHDDIATAFKASSFVFCKEEIKKLTSHNFSIEKESYVETSQLEKMMISDFKGYLPDDLLVKVDRATMSVSLEGREPLLDHKIIEFAAGMKISQKKNKKALKKILKRYIPEELFLRNKQGFGIPINSWLRGDLKYLLDDYLSKERLVKYGFFNPDYVSELLKLFYEKKNDDRKIWTILMFQMWYSENLDIFLSND</sequence>
<dbReference type="InterPro" id="IPR017932">
    <property type="entry name" value="GATase_2_dom"/>
</dbReference>
<gene>
    <name evidence="9" type="primary">asnB</name>
    <name evidence="9" type="ORF">TOI97_07510</name>
</gene>
<evidence type="ECO:0000256" key="2">
    <source>
        <dbReference type="ARBA" id="ARBA00005752"/>
    </source>
</evidence>
<dbReference type="InterPro" id="IPR033738">
    <property type="entry name" value="AsnB_N"/>
</dbReference>
<dbReference type="InterPro" id="IPR014729">
    <property type="entry name" value="Rossmann-like_a/b/a_fold"/>
</dbReference>
<evidence type="ECO:0000313" key="10">
    <source>
        <dbReference type="Proteomes" id="UP001294570"/>
    </source>
</evidence>
<keyword evidence="10" id="KW-1185">Reference proteome</keyword>
<dbReference type="Proteomes" id="UP001294570">
    <property type="component" value="Unassembled WGS sequence"/>
</dbReference>
<dbReference type="PIRSF" id="PIRSF001589">
    <property type="entry name" value="Asn_synthetase_glu-h"/>
    <property type="match status" value="1"/>
</dbReference>
<dbReference type="PANTHER" id="PTHR43284:SF1">
    <property type="entry name" value="ASPARAGINE SYNTHETASE"/>
    <property type="match status" value="1"/>
</dbReference>
<comment type="catalytic activity">
    <reaction evidence="7">
        <text>L-aspartate + L-glutamine + ATP + H2O = L-asparagine + L-glutamate + AMP + diphosphate + H(+)</text>
        <dbReference type="Rhea" id="RHEA:12228"/>
        <dbReference type="ChEBI" id="CHEBI:15377"/>
        <dbReference type="ChEBI" id="CHEBI:15378"/>
        <dbReference type="ChEBI" id="CHEBI:29985"/>
        <dbReference type="ChEBI" id="CHEBI:29991"/>
        <dbReference type="ChEBI" id="CHEBI:30616"/>
        <dbReference type="ChEBI" id="CHEBI:33019"/>
        <dbReference type="ChEBI" id="CHEBI:58048"/>
        <dbReference type="ChEBI" id="CHEBI:58359"/>
        <dbReference type="ChEBI" id="CHEBI:456215"/>
        <dbReference type="EC" id="6.3.5.4"/>
    </reaction>
</comment>
<keyword evidence="5" id="KW-0067">ATP-binding</keyword>
<dbReference type="InterPro" id="IPR051786">
    <property type="entry name" value="ASN_synthetase/amidase"/>
</dbReference>
<dbReference type="CDD" id="cd00712">
    <property type="entry name" value="AsnB"/>
    <property type="match status" value="1"/>
</dbReference>
<keyword evidence="4" id="KW-0547">Nucleotide-binding</keyword>
<keyword evidence="6" id="KW-0315">Glutamine amidotransferase</keyword>
<evidence type="ECO:0000256" key="7">
    <source>
        <dbReference type="ARBA" id="ARBA00048741"/>
    </source>
</evidence>
<dbReference type="GO" id="GO:0004066">
    <property type="term" value="F:asparagine synthase (glutamine-hydrolyzing) activity"/>
    <property type="evidence" value="ECO:0007669"/>
    <property type="project" value="UniProtKB-EC"/>
</dbReference>
<feature type="domain" description="Glutamine amidotransferase type-2" evidence="8">
    <location>
        <begin position="2"/>
        <end position="214"/>
    </location>
</feature>
<dbReference type="CDD" id="cd01991">
    <property type="entry name" value="Asn_synthase_B_C"/>
    <property type="match status" value="1"/>
</dbReference>
<dbReference type="Gene3D" id="3.60.20.10">
    <property type="entry name" value="Glutamine Phosphoribosylpyrophosphate, subunit 1, domain 1"/>
    <property type="match status" value="1"/>
</dbReference>
<dbReference type="RefSeq" id="WP_321553506.1">
    <property type="nucleotide sequence ID" value="NZ_JAXIVU010000008.1"/>
</dbReference>
<dbReference type="InterPro" id="IPR001962">
    <property type="entry name" value="Asn_synthase"/>
</dbReference>
<dbReference type="PROSITE" id="PS51278">
    <property type="entry name" value="GATASE_TYPE_2"/>
    <property type="match status" value="1"/>
</dbReference>
<reference evidence="9 10" key="1">
    <citation type="submission" date="2023-12" db="EMBL/GenBank/DDBJ databases">
        <title>Denitrificimonas halotolerans sp. nov.,a novel species isolated from landfill leachate.</title>
        <authorList>
            <person name="Wang S."/>
        </authorList>
    </citation>
    <scope>NUCLEOTIDE SEQUENCE [LARGE SCALE GENOMIC DNA]</scope>
    <source>
        <strain evidence="9 10">JX-1</strain>
    </source>
</reference>
<dbReference type="InterPro" id="IPR006426">
    <property type="entry name" value="Asn_synth_AEB"/>
</dbReference>
<dbReference type="NCBIfam" id="TIGR01536">
    <property type="entry name" value="asn_synth_AEB"/>
    <property type="match status" value="1"/>
</dbReference>
<dbReference type="InterPro" id="IPR029055">
    <property type="entry name" value="Ntn_hydrolases_N"/>
</dbReference>
<evidence type="ECO:0000256" key="5">
    <source>
        <dbReference type="ARBA" id="ARBA00022840"/>
    </source>
</evidence>
<dbReference type="PANTHER" id="PTHR43284">
    <property type="entry name" value="ASPARAGINE SYNTHETASE (GLUTAMINE-HYDROLYZING)"/>
    <property type="match status" value="1"/>
</dbReference>